<dbReference type="EMBL" id="VSSQ01000016">
    <property type="protein sequence ID" value="MPL62021.1"/>
    <property type="molecule type" value="Genomic_DNA"/>
</dbReference>
<comment type="caution">
    <text evidence="1">The sequence shown here is derived from an EMBL/GenBank/DDBJ whole genome shotgun (WGS) entry which is preliminary data.</text>
</comment>
<sequence>MFDSNSNHFKNKESFNFLDRFTSDKLFNKIINLIVFSYLGLVENEIIYKKSDIKYPKRENFFTRKLVDEMEKHQENQGLGHLVFNCEVQEANNDFSLVGLLDIKIQIIERERISDIYYSIECKRLDTGSNDSKYISEGVFDFISGKYSSNNNTAGMISFIERGNILNIIEKINERLLNNEKINTLKDLNKISLEIDLKDDFEHIYYSKHKRTNDLSDINIYHIMLDYTQIYVNN</sequence>
<evidence type="ECO:0000313" key="1">
    <source>
        <dbReference type="EMBL" id="MPL62021.1"/>
    </source>
</evidence>
<reference evidence="1" key="1">
    <citation type="submission" date="2019-08" db="EMBL/GenBank/DDBJ databases">
        <authorList>
            <person name="Kucharzyk K."/>
            <person name="Murdoch R.W."/>
            <person name="Higgins S."/>
            <person name="Loffler F."/>
        </authorList>
    </citation>
    <scope>NUCLEOTIDE SEQUENCE</scope>
</reference>
<name>A0A644T7X5_9ZZZZ</name>
<gene>
    <name evidence="1" type="ORF">SDC9_07611</name>
</gene>
<organism evidence="1">
    <name type="scientific">bioreactor metagenome</name>
    <dbReference type="NCBI Taxonomy" id="1076179"/>
    <lineage>
        <taxon>unclassified sequences</taxon>
        <taxon>metagenomes</taxon>
        <taxon>ecological metagenomes</taxon>
    </lineage>
</organism>
<dbReference type="AlphaFoldDB" id="A0A644T7X5"/>
<protein>
    <submittedName>
        <fullName evidence="1">Uncharacterized protein</fullName>
    </submittedName>
</protein>
<accession>A0A644T7X5</accession>
<proteinExistence type="predicted"/>